<accession>A0A6P1ZIK5</accession>
<dbReference type="Gene3D" id="3.40.1440.10">
    <property type="entry name" value="GIY-YIG endonuclease"/>
    <property type="match status" value="1"/>
</dbReference>
<evidence type="ECO:0000313" key="4">
    <source>
        <dbReference type="Proteomes" id="UP000434052"/>
    </source>
</evidence>
<dbReference type="Proteomes" id="UP000434052">
    <property type="component" value="Unassembled WGS sequence"/>
</dbReference>
<evidence type="ECO:0000313" key="3">
    <source>
        <dbReference type="EMBL" id="TVM32859.1"/>
    </source>
</evidence>
<comment type="similarity">
    <text evidence="1">Belongs to the UPF0213 family.</text>
</comment>
<evidence type="ECO:0000256" key="1">
    <source>
        <dbReference type="ARBA" id="ARBA00007435"/>
    </source>
</evidence>
<dbReference type="PROSITE" id="PS50164">
    <property type="entry name" value="GIY_YIG"/>
    <property type="match status" value="1"/>
</dbReference>
<feature type="domain" description="GIY-YIG" evidence="2">
    <location>
        <begin position="7"/>
        <end position="84"/>
    </location>
</feature>
<dbReference type="AlphaFoldDB" id="A0A6P1ZIK5"/>
<gene>
    <name evidence="3" type="ORF">DQK91_14230</name>
</gene>
<sequence>MPQAPDAPWLVYILECADGTYYCGVTTDLDRRLAEHNGEAPGGARYTRSRRPVRVAASAPCPDRSAACSLEARIKRLPRAEKVAFLTSFSSC</sequence>
<dbReference type="InterPro" id="IPR035901">
    <property type="entry name" value="GIY-YIG_endonuc_sf"/>
</dbReference>
<dbReference type="InterPro" id="IPR050190">
    <property type="entry name" value="UPF0213_domain"/>
</dbReference>
<dbReference type="PANTHER" id="PTHR34477:SF1">
    <property type="entry name" value="UPF0213 PROTEIN YHBQ"/>
    <property type="match status" value="1"/>
</dbReference>
<reference evidence="3 4" key="1">
    <citation type="submission" date="2018-06" db="EMBL/GenBank/DDBJ databases">
        <title>Complete genome of Desulfovibrio marinus P48SEP.</title>
        <authorList>
            <person name="Crispim J.S."/>
            <person name="Vidigal P.M.P."/>
            <person name="Silva L.C.F."/>
            <person name="Araujo L.C."/>
            <person name="Laguardia C.N."/>
            <person name="Dias R.S."/>
            <person name="Sousa M.P."/>
            <person name="Paula S.O."/>
            <person name="Silva C."/>
        </authorList>
    </citation>
    <scope>NUCLEOTIDE SEQUENCE [LARGE SCALE GENOMIC DNA]</scope>
    <source>
        <strain evidence="3 4">P48SEP</strain>
    </source>
</reference>
<comment type="caution">
    <text evidence="3">The sequence shown here is derived from an EMBL/GenBank/DDBJ whole genome shotgun (WGS) entry which is preliminary data.</text>
</comment>
<dbReference type="RefSeq" id="WP_144306041.1">
    <property type="nucleotide sequence ID" value="NZ_QMIF01000009.1"/>
</dbReference>
<dbReference type="EMBL" id="QMIF01000009">
    <property type="protein sequence ID" value="TVM32859.1"/>
    <property type="molecule type" value="Genomic_DNA"/>
</dbReference>
<protein>
    <submittedName>
        <fullName evidence="3">GIY-YIG nuclease family protein</fullName>
    </submittedName>
</protein>
<name>A0A6P1ZIK5_9BACT</name>
<proteinExistence type="inferred from homology"/>
<dbReference type="Pfam" id="PF01541">
    <property type="entry name" value="GIY-YIG"/>
    <property type="match status" value="1"/>
</dbReference>
<organism evidence="3 4">
    <name type="scientific">Oceanidesulfovibrio marinus</name>
    <dbReference type="NCBI Taxonomy" id="370038"/>
    <lineage>
        <taxon>Bacteria</taxon>
        <taxon>Pseudomonadati</taxon>
        <taxon>Thermodesulfobacteriota</taxon>
        <taxon>Desulfovibrionia</taxon>
        <taxon>Desulfovibrionales</taxon>
        <taxon>Desulfovibrionaceae</taxon>
        <taxon>Oceanidesulfovibrio</taxon>
    </lineage>
</organism>
<dbReference type="CDD" id="cd10456">
    <property type="entry name" value="GIY-YIG_UPF0213"/>
    <property type="match status" value="1"/>
</dbReference>
<evidence type="ECO:0000259" key="2">
    <source>
        <dbReference type="PROSITE" id="PS50164"/>
    </source>
</evidence>
<dbReference type="InterPro" id="IPR000305">
    <property type="entry name" value="GIY-YIG_endonuc"/>
</dbReference>
<dbReference type="OrthoDB" id="287318at2"/>
<dbReference type="PANTHER" id="PTHR34477">
    <property type="entry name" value="UPF0213 PROTEIN YHBQ"/>
    <property type="match status" value="1"/>
</dbReference>
<dbReference type="SUPFAM" id="SSF82771">
    <property type="entry name" value="GIY-YIG endonuclease"/>
    <property type="match status" value="1"/>
</dbReference>